<keyword evidence="4 7" id="KW-0456">Lyase</keyword>
<comment type="cofactor">
    <cofactor evidence="1">
        <name>pyridoxal 5'-phosphate</name>
        <dbReference type="ChEBI" id="CHEBI:597326"/>
    </cofactor>
</comment>
<dbReference type="Proteomes" id="UP000624703">
    <property type="component" value="Unassembled WGS sequence"/>
</dbReference>
<comment type="caution">
    <text evidence="7">The sequence shown here is derived from an EMBL/GenBank/DDBJ whole genome shotgun (WGS) entry which is preliminary data.</text>
</comment>
<dbReference type="CDD" id="cd00609">
    <property type="entry name" value="AAT_like"/>
    <property type="match status" value="1"/>
</dbReference>
<evidence type="ECO:0000313" key="7">
    <source>
        <dbReference type="EMBL" id="MBK1791134.1"/>
    </source>
</evidence>
<keyword evidence="8" id="KW-1185">Reference proteome</keyword>
<keyword evidence="3" id="KW-0663">Pyridoxal phosphate</keyword>
<dbReference type="GO" id="GO:0030170">
    <property type="term" value="F:pyridoxal phosphate binding"/>
    <property type="evidence" value="ECO:0007669"/>
    <property type="project" value="InterPro"/>
</dbReference>
<dbReference type="InterPro" id="IPR027619">
    <property type="entry name" value="C-S_lyase_PatB-like"/>
</dbReference>
<dbReference type="InterPro" id="IPR015421">
    <property type="entry name" value="PyrdxlP-dep_Trfase_major"/>
</dbReference>
<evidence type="ECO:0000313" key="8">
    <source>
        <dbReference type="Proteomes" id="UP000624703"/>
    </source>
</evidence>
<feature type="domain" description="Aminotransferase class I/classII large" evidence="6">
    <location>
        <begin position="35"/>
        <end position="370"/>
    </location>
</feature>
<evidence type="ECO:0000256" key="5">
    <source>
        <dbReference type="ARBA" id="ARBA00037974"/>
    </source>
</evidence>
<dbReference type="InterPro" id="IPR015422">
    <property type="entry name" value="PyrdxlP-dep_Trfase_small"/>
</dbReference>
<evidence type="ECO:0000259" key="6">
    <source>
        <dbReference type="Pfam" id="PF00155"/>
    </source>
</evidence>
<comment type="similarity">
    <text evidence="5">Belongs to the class-II pyridoxal-phosphate-dependent aminotransferase family. MalY/PatB cystathionine beta-lyase subfamily.</text>
</comment>
<organism evidence="7 8">
    <name type="scientific">Persicirhabdus sediminis</name>
    <dbReference type="NCBI Taxonomy" id="454144"/>
    <lineage>
        <taxon>Bacteria</taxon>
        <taxon>Pseudomonadati</taxon>
        <taxon>Verrucomicrobiota</taxon>
        <taxon>Verrucomicrobiia</taxon>
        <taxon>Verrucomicrobiales</taxon>
        <taxon>Verrucomicrobiaceae</taxon>
        <taxon>Persicirhabdus</taxon>
    </lineage>
</organism>
<dbReference type="InterPro" id="IPR051798">
    <property type="entry name" value="Class-II_PLP-Dep_Aminotrans"/>
</dbReference>
<dbReference type="PANTHER" id="PTHR43525:SF1">
    <property type="entry name" value="PROTEIN MALY"/>
    <property type="match status" value="1"/>
</dbReference>
<dbReference type="AlphaFoldDB" id="A0A8J7MG12"/>
<dbReference type="Gene3D" id="3.90.1150.10">
    <property type="entry name" value="Aspartate Aminotransferase, domain 1"/>
    <property type="match status" value="1"/>
</dbReference>
<dbReference type="InterPro" id="IPR004839">
    <property type="entry name" value="Aminotransferase_I/II_large"/>
</dbReference>
<evidence type="ECO:0000256" key="3">
    <source>
        <dbReference type="ARBA" id="ARBA00022898"/>
    </source>
</evidence>
<dbReference type="EMBL" id="JAENIM010000039">
    <property type="protein sequence ID" value="MBK1791134.1"/>
    <property type="molecule type" value="Genomic_DNA"/>
</dbReference>
<evidence type="ECO:0000256" key="1">
    <source>
        <dbReference type="ARBA" id="ARBA00001933"/>
    </source>
</evidence>
<protein>
    <recommendedName>
        <fullName evidence="2">cysteine-S-conjugate beta-lyase</fullName>
        <ecNumber evidence="2">4.4.1.13</ecNumber>
    </recommendedName>
</protein>
<sequence length="376" mass="42366">MDFSTQIERRGTGSLKWDKFPQLDPYWVADMDFTSPAEVVNALHERVSHGVFGYAVPHAGLNEAIVQYMQQRHEVSIDTNEIVHLGGLVPALSLAARAFGSASDSLMTCSPIYPPFLGIHNDAQMKCINVPHVEIDGVWTFDWDAMEKAVEPSTKLFLLSNPQNPLGRVFNKQEIDQLVEFCQRHDLILISDEIHCDLILDDNETPHVTAAALPDELQSRIITLLAPSKTYNIAGLGYAYAVIKDSNLRRKFMAARGHTLPEINCLAYYAAEAAYRHGEPWRQELLKVLRHNKDTLVSYVKKNMPEIIVPNIEATYLAWMDCRQLPFNKPASHFENMAGLYLSEGAFFGAPGFVRFNYGCPHARVVEGLEKMYKSL</sequence>
<dbReference type="NCBIfam" id="TIGR04350">
    <property type="entry name" value="C_S_lyase_PatB"/>
    <property type="match status" value="1"/>
</dbReference>
<dbReference type="GO" id="GO:0047804">
    <property type="term" value="F:cysteine-S-conjugate beta-lyase activity"/>
    <property type="evidence" value="ECO:0007669"/>
    <property type="project" value="UniProtKB-EC"/>
</dbReference>
<evidence type="ECO:0000256" key="2">
    <source>
        <dbReference type="ARBA" id="ARBA00012224"/>
    </source>
</evidence>
<accession>A0A8J7MG12</accession>
<name>A0A8J7MG12_9BACT</name>
<dbReference type="PANTHER" id="PTHR43525">
    <property type="entry name" value="PROTEIN MALY"/>
    <property type="match status" value="1"/>
</dbReference>
<dbReference type="Gene3D" id="3.40.640.10">
    <property type="entry name" value="Type I PLP-dependent aspartate aminotransferase-like (Major domain)"/>
    <property type="match status" value="1"/>
</dbReference>
<proteinExistence type="inferred from homology"/>
<evidence type="ECO:0000256" key="4">
    <source>
        <dbReference type="ARBA" id="ARBA00023239"/>
    </source>
</evidence>
<dbReference type="InterPro" id="IPR015424">
    <property type="entry name" value="PyrdxlP-dep_Trfase"/>
</dbReference>
<dbReference type="Pfam" id="PF00155">
    <property type="entry name" value="Aminotran_1_2"/>
    <property type="match status" value="1"/>
</dbReference>
<dbReference type="EC" id="4.4.1.13" evidence="2"/>
<dbReference type="RefSeq" id="WP_200311147.1">
    <property type="nucleotide sequence ID" value="NZ_JAENIM010000039.1"/>
</dbReference>
<gene>
    <name evidence="7" type="ORF">JIN82_08215</name>
</gene>
<reference evidence="7" key="1">
    <citation type="submission" date="2021-01" db="EMBL/GenBank/DDBJ databases">
        <title>Modified the classification status of verrucomicrobia.</title>
        <authorList>
            <person name="Feng X."/>
        </authorList>
    </citation>
    <scope>NUCLEOTIDE SEQUENCE</scope>
    <source>
        <strain evidence="7">_KCTC 22039</strain>
    </source>
</reference>
<dbReference type="SUPFAM" id="SSF53383">
    <property type="entry name" value="PLP-dependent transferases"/>
    <property type="match status" value="1"/>
</dbReference>